<protein>
    <recommendedName>
        <fullName evidence="1">Metallo-beta-lactamase domain-containing protein</fullName>
    </recommendedName>
</protein>
<feature type="domain" description="Metallo-beta-lactamase" evidence="1">
    <location>
        <begin position="146"/>
        <end position="240"/>
    </location>
</feature>
<keyword evidence="3" id="KW-1185">Reference proteome</keyword>
<dbReference type="Gene3D" id="3.60.15.10">
    <property type="entry name" value="Ribonuclease Z/Hydroxyacylglutathione hydrolase-like"/>
    <property type="match status" value="1"/>
</dbReference>
<comment type="caution">
    <text evidence="2">The sequence shown here is derived from an EMBL/GenBank/DDBJ whole genome shotgun (WGS) entry which is preliminary data.</text>
</comment>
<dbReference type="PANTHER" id="PTHR42663:SF6">
    <property type="entry name" value="HYDROLASE C777.06C-RELATED"/>
    <property type="match status" value="1"/>
</dbReference>
<gene>
    <name evidence="2" type="ORF">HJC23_000691</name>
</gene>
<sequence length="434" mass="48330">MATANLTRYAAPSIATLGLLIVGDRRYNYCACADKGRHSTGSAEISLANEPGLLFIGTGSSTGCPRPTCALFFNAGSPSVSRGFNRARFSQEYISEMQKFCRVSTMATRGDPRVNKDYRGNPSLMIVHKNNDDGTIESDKEENLKTVVIDVGKTFTENSLRWMPQHGLTTIDAVVLTHEHMDAIAGLDDLRGFQMHPVKDPVTGYPRQRPLSVFLSQGCVDMLKTQFFYLFPKAKSEQDSSAGETILPNGTKVKRHVSKLDFRVVENFTPFVAAGLRMIPLPVMHGEDLVCNGYAFSLDGNQKSSKMNVVYVSIQGSLVNNMSLFETHLWCLLLMLFKLSDISRMPAQTEKFILEKLPPTDILVIDALNLNDFNPTHNNLEQSMKIIRKLKPKRTFVVGMSCDLFLPHDEMNQELAELDIQVELAHDGLVVAMK</sequence>
<dbReference type="SUPFAM" id="SSF56281">
    <property type="entry name" value="Metallo-hydrolase/oxidoreductase"/>
    <property type="match status" value="1"/>
</dbReference>
<evidence type="ECO:0000313" key="3">
    <source>
        <dbReference type="Proteomes" id="UP001516023"/>
    </source>
</evidence>
<dbReference type="CDD" id="cd16279">
    <property type="entry name" value="metallo-hydrolase-like_MBL-fold"/>
    <property type="match status" value="1"/>
</dbReference>
<accession>A0ABD3Q9D7</accession>
<dbReference type="InterPro" id="IPR001279">
    <property type="entry name" value="Metallo-B-lactamas"/>
</dbReference>
<dbReference type="PANTHER" id="PTHR42663">
    <property type="entry name" value="HYDROLASE C777.06C-RELATED-RELATED"/>
    <property type="match status" value="1"/>
</dbReference>
<dbReference type="InterPro" id="IPR036866">
    <property type="entry name" value="RibonucZ/Hydroxyglut_hydro"/>
</dbReference>
<evidence type="ECO:0000313" key="2">
    <source>
        <dbReference type="EMBL" id="KAL3796938.1"/>
    </source>
</evidence>
<name>A0ABD3Q9D7_9STRA</name>
<organism evidence="2 3">
    <name type="scientific">Cyclotella cryptica</name>
    <dbReference type="NCBI Taxonomy" id="29204"/>
    <lineage>
        <taxon>Eukaryota</taxon>
        <taxon>Sar</taxon>
        <taxon>Stramenopiles</taxon>
        <taxon>Ochrophyta</taxon>
        <taxon>Bacillariophyta</taxon>
        <taxon>Coscinodiscophyceae</taxon>
        <taxon>Thalassiosirophycidae</taxon>
        <taxon>Stephanodiscales</taxon>
        <taxon>Stephanodiscaceae</taxon>
        <taxon>Cyclotella</taxon>
    </lineage>
</organism>
<proteinExistence type="predicted"/>
<dbReference type="Proteomes" id="UP001516023">
    <property type="component" value="Unassembled WGS sequence"/>
</dbReference>
<dbReference type="Pfam" id="PF12706">
    <property type="entry name" value="Lactamase_B_2"/>
    <property type="match status" value="1"/>
</dbReference>
<dbReference type="EMBL" id="JABMIG020000058">
    <property type="protein sequence ID" value="KAL3796938.1"/>
    <property type="molecule type" value="Genomic_DNA"/>
</dbReference>
<reference evidence="2 3" key="1">
    <citation type="journal article" date="2020" name="G3 (Bethesda)">
        <title>Improved Reference Genome for Cyclotella cryptica CCMP332, a Model for Cell Wall Morphogenesis, Salinity Adaptation, and Lipid Production in Diatoms (Bacillariophyta).</title>
        <authorList>
            <person name="Roberts W.R."/>
            <person name="Downey K.M."/>
            <person name="Ruck E.C."/>
            <person name="Traller J.C."/>
            <person name="Alverson A.J."/>
        </authorList>
    </citation>
    <scope>NUCLEOTIDE SEQUENCE [LARGE SCALE GENOMIC DNA]</scope>
    <source>
        <strain evidence="2 3">CCMP332</strain>
    </source>
</reference>
<dbReference type="AlphaFoldDB" id="A0ABD3Q9D7"/>
<evidence type="ECO:0000259" key="1">
    <source>
        <dbReference type="Pfam" id="PF12706"/>
    </source>
</evidence>